<sequence length="173" mass="19639">AMSEGPMATPRNGFTPRKVHLSLATTMLRDPCVRTPRMEPRMEATSDENLAQGRSMKAIWDLRKKQTQEWASCGDCYTVEVMTKPQAAQNKKSSYRLVQSHLTKHIRSIHTPRDNFVEPMSMAMNIGWHLGPDGVLPPNPTGPRTQFPKLSCAMTQHQDNMYATNSQNIIRRM</sequence>
<name>A0A813K6U4_POLGL</name>
<evidence type="ECO:0000313" key="1">
    <source>
        <dbReference type="EMBL" id="CAE8682655.1"/>
    </source>
</evidence>
<organism evidence="2 3">
    <name type="scientific">Polarella glacialis</name>
    <name type="common">Dinoflagellate</name>
    <dbReference type="NCBI Taxonomy" id="89957"/>
    <lineage>
        <taxon>Eukaryota</taxon>
        <taxon>Sar</taxon>
        <taxon>Alveolata</taxon>
        <taxon>Dinophyceae</taxon>
        <taxon>Suessiales</taxon>
        <taxon>Suessiaceae</taxon>
        <taxon>Polarella</taxon>
    </lineage>
</organism>
<dbReference type="EMBL" id="CAJNNW010026092">
    <property type="protein sequence ID" value="CAE8682655.1"/>
    <property type="molecule type" value="Genomic_DNA"/>
</dbReference>
<dbReference type="EMBL" id="CAJNNW010028471">
    <property type="protein sequence ID" value="CAE8696247.1"/>
    <property type="molecule type" value="Genomic_DNA"/>
</dbReference>
<accession>A0A813K6U4</accession>
<reference evidence="2" key="1">
    <citation type="submission" date="2021-02" db="EMBL/GenBank/DDBJ databases">
        <authorList>
            <person name="Dougan E. K."/>
            <person name="Rhodes N."/>
            <person name="Thang M."/>
            <person name="Chan C."/>
        </authorList>
    </citation>
    <scope>NUCLEOTIDE SEQUENCE</scope>
</reference>
<comment type="caution">
    <text evidence="2">The sequence shown here is derived from an EMBL/GenBank/DDBJ whole genome shotgun (WGS) entry which is preliminary data.</text>
</comment>
<dbReference type="AlphaFoldDB" id="A0A813K6U4"/>
<proteinExistence type="predicted"/>
<evidence type="ECO:0000313" key="2">
    <source>
        <dbReference type="EMBL" id="CAE8696247.1"/>
    </source>
</evidence>
<feature type="non-terminal residue" evidence="2">
    <location>
        <position position="173"/>
    </location>
</feature>
<dbReference type="Proteomes" id="UP000626109">
    <property type="component" value="Unassembled WGS sequence"/>
</dbReference>
<protein>
    <submittedName>
        <fullName evidence="2">Uncharacterized protein</fullName>
    </submittedName>
</protein>
<gene>
    <name evidence="1" type="ORF">PGLA2088_LOCUS23048</name>
    <name evidence="2" type="ORF">PGLA2088_LOCUS29748</name>
</gene>
<evidence type="ECO:0000313" key="3">
    <source>
        <dbReference type="Proteomes" id="UP000626109"/>
    </source>
</evidence>